<dbReference type="AlphaFoldDB" id="A0A286RBI1"/>
<sequence>MLNLPPLDELQLAMRFDELRKQLADPRYEPLYSKTLAFWALPSDRRLPLALMNRTLRQIISSSFTELAGTPGIGKKKLQGLLMLLERAVNTDPTTIPVHAAVSEFIAGEILDTEKESTFRWDEVSEITWAEWRATVVRHRLQKVPLGRLAPSLKRITRVIWEAPLGEFVDMTINDLREKRSFGERRLAAVLEVFSAIHEALKNVTPQSHLAIELAPRRILQMQQWILETWQNGKVPTEQEIRENFITPLLDQARVDAVEQTVDLVERRLGIKEPPLSVRQLGRMFNLTRARIYQLFDELAEIMRIRWPLGRAFTQLLQSFIVLEFNRRGTGPDITQLTMAIEIFFPKPGERRQIVAGKGGLPDLSPGFAMAMSDESLVVKVPEEEEQPNW</sequence>
<dbReference type="Proteomes" id="UP000215086">
    <property type="component" value="Chromosome"/>
</dbReference>
<dbReference type="KEGG" id="ttf:THTE_0716"/>
<proteinExistence type="predicted"/>
<protein>
    <submittedName>
        <fullName evidence="1">Uncharacterized protein</fullName>
    </submittedName>
</protein>
<organism evidence="1 2">
    <name type="scientific">Thermogutta terrifontis</name>
    <dbReference type="NCBI Taxonomy" id="1331910"/>
    <lineage>
        <taxon>Bacteria</taxon>
        <taxon>Pseudomonadati</taxon>
        <taxon>Planctomycetota</taxon>
        <taxon>Planctomycetia</taxon>
        <taxon>Pirellulales</taxon>
        <taxon>Thermoguttaceae</taxon>
        <taxon>Thermogutta</taxon>
    </lineage>
</organism>
<name>A0A286RBI1_9BACT</name>
<dbReference type="EMBL" id="CP018477">
    <property type="protein sequence ID" value="ASV73318.1"/>
    <property type="molecule type" value="Genomic_DNA"/>
</dbReference>
<dbReference type="RefSeq" id="WP_095413961.1">
    <property type="nucleotide sequence ID" value="NZ_CP018477.1"/>
</dbReference>
<evidence type="ECO:0000313" key="1">
    <source>
        <dbReference type="EMBL" id="ASV73318.1"/>
    </source>
</evidence>
<reference evidence="1 2" key="1">
    <citation type="journal article" name="Front. Microbiol.">
        <title>Sugar Metabolism of the First Thermophilic Planctomycete Thermogutta terrifontis: Comparative Genomic and Transcriptomic Approaches.</title>
        <authorList>
            <person name="Elcheninov A.G."/>
            <person name="Menzel P."/>
            <person name="Gudbergsdottir S.R."/>
            <person name="Slesarev A.I."/>
            <person name="Kadnikov V.V."/>
            <person name="Krogh A."/>
            <person name="Bonch-Osmolovskaya E.A."/>
            <person name="Peng X."/>
            <person name="Kublanov I.V."/>
        </authorList>
    </citation>
    <scope>NUCLEOTIDE SEQUENCE [LARGE SCALE GENOMIC DNA]</scope>
    <source>
        <strain evidence="1 2">R1</strain>
    </source>
</reference>
<gene>
    <name evidence="1" type="ORF">THTE_0716</name>
</gene>
<accession>A0A286RBI1</accession>
<dbReference type="OrthoDB" id="290212at2"/>
<evidence type="ECO:0000313" key="2">
    <source>
        <dbReference type="Proteomes" id="UP000215086"/>
    </source>
</evidence>
<keyword evidence="2" id="KW-1185">Reference proteome</keyword>